<evidence type="ECO:0000313" key="3">
    <source>
        <dbReference type="Proteomes" id="UP000509796"/>
    </source>
</evidence>
<evidence type="ECO:0000313" key="4">
    <source>
        <dbReference type="Proteomes" id="UP001211064"/>
    </source>
</evidence>
<reference evidence="3" key="2">
    <citation type="submission" date="2020-06" db="EMBL/GenBank/DDBJ databases">
        <title>Identification and Characterisation of Fosfomycin Resistance in Escherichia coli Urinary Tract Infection Isolates from Australia.</title>
        <authorList>
            <person name="Mowlaboccus S."/>
            <person name="Daley D."/>
            <person name="Pang S."/>
            <person name="Gottlieb T."/>
            <person name="Nimmo G.R."/>
            <person name="George N."/>
            <person name="Korman T.M."/>
            <person name="Strietberg R."/>
            <person name="Robson J."/>
            <person name="Peachey G."/>
            <person name="Collignon P."/>
            <person name="Bradbury S."/>
            <person name="Colombi E."/>
            <person name="Ramsay J.P."/>
            <person name="Rogers B.A."/>
            <person name="Coombs G.W."/>
        </authorList>
    </citation>
    <scope>NUCLEOTIDE SEQUENCE [LARGE SCALE GENOMIC DNA]</scope>
    <source>
        <strain evidence="3">EC2</strain>
    </source>
</reference>
<reference evidence="2" key="1">
    <citation type="journal article" date="2020" name="Int. J. Antimicrob. Agents">
        <title>Identification and characterisation of fosfomycin resistance in Escherichia coli urinary tract infection isolates from Australia.</title>
        <authorList>
            <person name="Mowlaboccus S."/>
            <person name="Daley D."/>
            <person name="Pang S."/>
            <person name="Gottlieb T."/>
            <person name="Merlino J."/>
            <person name="Nimmo G.R."/>
            <person name="George N."/>
            <person name="Korman T.M."/>
            <person name="Streitberg R."/>
            <person name="Robson J."/>
            <person name="Peachey G."/>
            <person name="Collignon P."/>
            <person name="Bradbury S."/>
            <person name="Colombi E."/>
            <person name="Ramsay J.P."/>
            <person name="Rogers B.A."/>
            <person name="Coombs G.W."/>
        </authorList>
    </citation>
    <scope>NUCLEOTIDE SEQUENCE</scope>
    <source>
        <strain evidence="2">EC2</strain>
    </source>
</reference>
<gene>
    <name evidence="2" type="ORF">HX136_22140</name>
    <name evidence="1" type="ORF">NY836_25415</name>
</gene>
<dbReference type="AlphaFoldDB" id="A0AAW5ZB36"/>
<organism evidence="1 4">
    <name type="scientific">Escherichia coli</name>
    <dbReference type="NCBI Taxonomy" id="562"/>
    <lineage>
        <taxon>Bacteria</taxon>
        <taxon>Pseudomonadati</taxon>
        <taxon>Pseudomonadota</taxon>
        <taxon>Gammaproteobacteria</taxon>
        <taxon>Enterobacterales</taxon>
        <taxon>Enterobacteriaceae</taxon>
        <taxon>Escherichia</taxon>
    </lineage>
</organism>
<evidence type="ECO:0000313" key="2">
    <source>
        <dbReference type="EMBL" id="QLG59283.1"/>
    </source>
</evidence>
<dbReference type="Proteomes" id="UP000509796">
    <property type="component" value="Chromosome"/>
</dbReference>
<evidence type="ECO:0000313" key="1">
    <source>
        <dbReference type="EMBL" id="MDA4180646.1"/>
    </source>
</evidence>
<dbReference type="RefSeq" id="WP_001499260.1">
    <property type="nucleotide sequence ID" value="NZ_AP021935.1"/>
</dbReference>
<reference evidence="1" key="4">
    <citation type="submission" date="2022-08" db="EMBL/GenBank/DDBJ databases">
        <title>Genome sequencing of human pathogens.</title>
        <authorList>
            <person name="Cao X."/>
        </authorList>
    </citation>
    <scope>NUCLEOTIDE SEQUENCE</scope>
    <source>
        <strain evidence="1">EC16126</strain>
    </source>
</reference>
<accession>A0AAW5ZB36</accession>
<dbReference type="EMBL" id="CP058571">
    <property type="protein sequence ID" value="QLG59283.1"/>
    <property type="molecule type" value="Genomic_DNA"/>
</dbReference>
<protein>
    <submittedName>
        <fullName evidence="1">Uncharacterized protein</fullName>
    </submittedName>
</protein>
<name>A0AAW5ZB36_ECOLX</name>
<sequence length="55" mass="6064">MHADNRSGNPHTGFSQPQYIRRQMLAAGSKHAIQCDEHSSGFQSALQQVVSRPAE</sequence>
<reference evidence="2" key="3">
    <citation type="submission" date="2020-06" db="EMBL/GenBank/DDBJ databases">
        <authorList>
            <person name="Ramsay J.P."/>
            <person name="Colombi E."/>
            <person name="Mowlaboccus S."/>
        </authorList>
    </citation>
    <scope>NUCLEOTIDE SEQUENCE</scope>
    <source>
        <strain evidence="2">EC2</strain>
    </source>
</reference>
<dbReference type="EMBL" id="JANWOR010000704">
    <property type="protein sequence ID" value="MDA4180646.1"/>
    <property type="molecule type" value="Genomic_DNA"/>
</dbReference>
<proteinExistence type="predicted"/>
<dbReference type="Proteomes" id="UP001211064">
    <property type="component" value="Unassembled WGS sequence"/>
</dbReference>